<feature type="compositionally biased region" description="Basic residues" evidence="1">
    <location>
        <begin position="253"/>
        <end position="262"/>
    </location>
</feature>
<accession>A0A2P8A2R8</accession>
<evidence type="ECO:0000256" key="1">
    <source>
        <dbReference type="SAM" id="MobiDB-lite"/>
    </source>
</evidence>
<gene>
    <name evidence="2" type="ORF">B9Z65_3836</name>
</gene>
<dbReference type="EMBL" id="NHZQ01000072">
    <property type="protein sequence ID" value="PSK54747.1"/>
    <property type="molecule type" value="Genomic_DNA"/>
</dbReference>
<name>A0A2P8A2R8_9PEZI</name>
<reference evidence="2 3" key="1">
    <citation type="submission" date="2017-05" db="EMBL/GenBank/DDBJ databases">
        <title>Draft genome sequence of Elsinoe australis.</title>
        <authorList>
            <person name="Cheng Q."/>
        </authorList>
    </citation>
    <scope>NUCLEOTIDE SEQUENCE [LARGE SCALE GENOMIC DNA]</scope>
    <source>
        <strain evidence="2 3">NL1</strain>
    </source>
</reference>
<feature type="compositionally biased region" description="Low complexity" evidence="1">
    <location>
        <begin position="195"/>
        <end position="210"/>
    </location>
</feature>
<feature type="compositionally biased region" description="Basic and acidic residues" evidence="1">
    <location>
        <begin position="211"/>
        <end position="226"/>
    </location>
</feature>
<feature type="compositionally biased region" description="Basic and acidic residues" evidence="1">
    <location>
        <begin position="145"/>
        <end position="158"/>
    </location>
</feature>
<dbReference type="AlphaFoldDB" id="A0A2P8A2R8"/>
<keyword evidence="3" id="KW-1185">Reference proteome</keyword>
<feature type="compositionally biased region" description="Low complexity" evidence="1">
    <location>
        <begin position="36"/>
        <end position="46"/>
    </location>
</feature>
<feature type="region of interest" description="Disordered" evidence="1">
    <location>
        <begin position="195"/>
        <end position="262"/>
    </location>
</feature>
<sequence length="262" mass="29269">MTIQPPTTKARYTTITMPPSPPSSTSPPREVRFASTPTTQTTGSRTLDSTERTSVDHFETHARHCRSCQDAYHRFKKGKVMCPTGAALAFDTRQHLFRWHSEIWAISSYQPGRGYVRVAMPSGYDHTDAALKLIEKHGSNAIFGEDDKALRKDKDRSHHDSKKKDKHRRHDSHSSTSSTQDAYAAANAFYPTARYTVQNVSPPSSRGSSSESRRPRSSELAREYAARSDSVAATVGTRIPSPGTYETVTMRPAGHHRSHRRS</sequence>
<feature type="region of interest" description="Disordered" evidence="1">
    <location>
        <begin position="145"/>
        <end position="180"/>
    </location>
</feature>
<proteinExistence type="predicted"/>
<protein>
    <submittedName>
        <fullName evidence="2">Uncharacterized protein</fullName>
    </submittedName>
</protein>
<comment type="caution">
    <text evidence="2">The sequence shown here is derived from an EMBL/GenBank/DDBJ whole genome shotgun (WGS) entry which is preliminary data.</text>
</comment>
<dbReference type="OrthoDB" id="3918668at2759"/>
<evidence type="ECO:0000313" key="3">
    <source>
        <dbReference type="Proteomes" id="UP000243723"/>
    </source>
</evidence>
<feature type="region of interest" description="Disordered" evidence="1">
    <location>
        <begin position="1"/>
        <end position="52"/>
    </location>
</feature>
<feature type="compositionally biased region" description="Basic residues" evidence="1">
    <location>
        <begin position="159"/>
        <end position="171"/>
    </location>
</feature>
<feature type="compositionally biased region" description="Polar residues" evidence="1">
    <location>
        <begin position="1"/>
        <end position="11"/>
    </location>
</feature>
<dbReference type="Proteomes" id="UP000243723">
    <property type="component" value="Unassembled WGS sequence"/>
</dbReference>
<evidence type="ECO:0000313" key="2">
    <source>
        <dbReference type="EMBL" id="PSK54747.1"/>
    </source>
</evidence>
<organism evidence="2 3">
    <name type="scientific">Elsinoe australis</name>
    <dbReference type="NCBI Taxonomy" id="40998"/>
    <lineage>
        <taxon>Eukaryota</taxon>
        <taxon>Fungi</taxon>
        <taxon>Dikarya</taxon>
        <taxon>Ascomycota</taxon>
        <taxon>Pezizomycotina</taxon>
        <taxon>Dothideomycetes</taxon>
        <taxon>Dothideomycetidae</taxon>
        <taxon>Myriangiales</taxon>
        <taxon>Elsinoaceae</taxon>
        <taxon>Elsinoe</taxon>
    </lineage>
</organism>